<dbReference type="Proteomes" id="UP001199054">
    <property type="component" value="Unassembled WGS sequence"/>
</dbReference>
<dbReference type="PANTHER" id="PTHR32097">
    <property type="entry name" value="CAMP-BINDING PROTEIN 1-RELATED"/>
    <property type="match status" value="1"/>
</dbReference>
<feature type="domain" description="TerD" evidence="2">
    <location>
        <begin position="64"/>
        <end position="161"/>
    </location>
</feature>
<dbReference type="Gene3D" id="2.60.60.30">
    <property type="entry name" value="sav2460 like domains"/>
    <property type="match status" value="1"/>
</dbReference>
<dbReference type="RefSeq" id="WP_226731025.1">
    <property type="nucleotide sequence ID" value="NZ_JAJAUY010000243.1"/>
</dbReference>
<proteinExistence type="inferred from homology"/>
<dbReference type="PANTHER" id="PTHR32097:SF4">
    <property type="entry name" value="GENERAL STRESS PROTEIN 16U"/>
    <property type="match status" value="1"/>
</dbReference>
<evidence type="ECO:0000313" key="3">
    <source>
        <dbReference type="EMBL" id="MCB5183515.1"/>
    </source>
</evidence>
<dbReference type="InterPro" id="IPR051324">
    <property type="entry name" value="Stress/Tellurium_Resist"/>
</dbReference>
<protein>
    <submittedName>
        <fullName evidence="3">TerD family protein</fullName>
    </submittedName>
</protein>
<dbReference type="CDD" id="cd06974">
    <property type="entry name" value="TerD_like"/>
    <property type="match status" value="1"/>
</dbReference>
<dbReference type="Pfam" id="PF02342">
    <property type="entry name" value="TerD"/>
    <property type="match status" value="1"/>
</dbReference>
<organism evidence="3 4">
    <name type="scientific">Streptomyces antimicrobicus</name>
    <dbReference type="NCBI Taxonomy" id="2883108"/>
    <lineage>
        <taxon>Bacteria</taxon>
        <taxon>Bacillati</taxon>
        <taxon>Actinomycetota</taxon>
        <taxon>Actinomycetes</taxon>
        <taxon>Kitasatosporales</taxon>
        <taxon>Streptomycetaceae</taxon>
        <taxon>Streptomyces</taxon>
    </lineage>
</organism>
<comment type="caution">
    <text evidence="3">The sequence shown here is derived from an EMBL/GenBank/DDBJ whole genome shotgun (WGS) entry which is preliminary data.</text>
</comment>
<name>A0ABS8BFW1_9ACTN</name>
<gene>
    <name evidence="3" type="ORF">LG632_29695</name>
</gene>
<dbReference type="InterPro" id="IPR003325">
    <property type="entry name" value="TerD"/>
</dbReference>
<evidence type="ECO:0000256" key="1">
    <source>
        <dbReference type="ARBA" id="ARBA00008775"/>
    </source>
</evidence>
<evidence type="ECO:0000259" key="2">
    <source>
        <dbReference type="Pfam" id="PF02342"/>
    </source>
</evidence>
<sequence>MAAELVRGQNHPLEHHQVEVRVTAGTALLALAVLGDEQGALAGPDRCAHPGAPGLPGIQVPAAAADQHRLAVDLDAVDGAVHRVGVLLVLPPGGPVRFGAVAAPHVAVTGPDGAELAGYTLTGLDAESAVLALELYRRQGAWKVRAVGQGYAEGLPALLADHGLGAQAAADLAARALAAAGVTVST</sequence>
<feature type="non-terminal residue" evidence="3">
    <location>
        <position position="186"/>
    </location>
</feature>
<accession>A0ABS8BFW1</accession>
<dbReference type="EMBL" id="JAJAUY010000243">
    <property type="protein sequence ID" value="MCB5183515.1"/>
    <property type="molecule type" value="Genomic_DNA"/>
</dbReference>
<reference evidence="3 4" key="1">
    <citation type="submission" date="2021-10" db="EMBL/GenBank/DDBJ databases">
        <title>Streptomyces sp. strain SMC 277, a novel streptomycete isolated from soil.</title>
        <authorList>
            <person name="Chanama M."/>
        </authorList>
    </citation>
    <scope>NUCLEOTIDE SEQUENCE [LARGE SCALE GENOMIC DNA]</scope>
    <source>
        <strain evidence="3 4">SMC 277</strain>
    </source>
</reference>
<keyword evidence="4" id="KW-1185">Reference proteome</keyword>
<comment type="similarity">
    <text evidence="1">Belongs to the CAPAB/TerDEXZ family.</text>
</comment>
<evidence type="ECO:0000313" key="4">
    <source>
        <dbReference type="Proteomes" id="UP001199054"/>
    </source>
</evidence>